<dbReference type="Proteomes" id="UP001327560">
    <property type="component" value="Chromosome 1"/>
</dbReference>
<protein>
    <submittedName>
        <fullName evidence="1">Ribonuclease H protein</fullName>
    </submittedName>
</protein>
<evidence type="ECO:0000313" key="2">
    <source>
        <dbReference type="Proteomes" id="UP001327560"/>
    </source>
</evidence>
<sequence length="116" mass="13604">MKIDCFLIKYLGTLISPKILHAINYNYLIDRINTKLNNWNRFNLSQAGRIILLRSVLNAMPLHAMCINWIPNVIDKINSILKNFLRSNDSDKRGLHLVVWEKVIKLRMMEDWALGI</sequence>
<keyword evidence="2" id="KW-1185">Reference proteome</keyword>
<dbReference type="PANTHER" id="PTHR33116">
    <property type="entry name" value="REVERSE TRANSCRIPTASE ZINC-BINDING DOMAIN-CONTAINING PROTEIN-RELATED-RELATED"/>
    <property type="match status" value="1"/>
</dbReference>
<evidence type="ECO:0000313" key="1">
    <source>
        <dbReference type="EMBL" id="WOK94118.1"/>
    </source>
</evidence>
<dbReference type="AlphaFoldDB" id="A0AAQ3Q0R5"/>
<organism evidence="1 2">
    <name type="scientific">Canna indica</name>
    <name type="common">Indian-shot</name>
    <dbReference type="NCBI Taxonomy" id="4628"/>
    <lineage>
        <taxon>Eukaryota</taxon>
        <taxon>Viridiplantae</taxon>
        <taxon>Streptophyta</taxon>
        <taxon>Embryophyta</taxon>
        <taxon>Tracheophyta</taxon>
        <taxon>Spermatophyta</taxon>
        <taxon>Magnoliopsida</taxon>
        <taxon>Liliopsida</taxon>
        <taxon>Zingiberales</taxon>
        <taxon>Cannaceae</taxon>
        <taxon>Canna</taxon>
    </lineage>
</organism>
<dbReference type="EMBL" id="CP136890">
    <property type="protein sequence ID" value="WOK94118.1"/>
    <property type="molecule type" value="Genomic_DNA"/>
</dbReference>
<gene>
    <name evidence="1" type="ORF">Cni_G02820</name>
</gene>
<proteinExistence type="predicted"/>
<name>A0AAQ3Q0R5_9LILI</name>
<reference evidence="1 2" key="1">
    <citation type="submission" date="2023-10" db="EMBL/GenBank/DDBJ databases">
        <title>Chromosome-scale genome assembly provides insights into flower coloration mechanisms of Canna indica.</title>
        <authorList>
            <person name="Li C."/>
        </authorList>
    </citation>
    <scope>NUCLEOTIDE SEQUENCE [LARGE SCALE GENOMIC DNA]</scope>
    <source>
        <tissue evidence="1">Flower</tissue>
    </source>
</reference>
<dbReference type="PANTHER" id="PTHR33116:SF78">
    <property type="entry name" value="OS12G0587133 PROTEIN"/>
    <property type="match status" value="1"/>
</dbReference>
<accession>A0AAQ3Q0R5</accession>